<feature type="region of interest" description="Disordered" evidence="1">
    <location>
        <begin position="20"/>
        <end position="42"/>
    </location>
</feature>
<organism evidence="3 4">
    <name type="scientific">Gossypium australe</name>
    <dbReference type="NCBI Taxonomy" id="47621"/>
    <lineage>
        <taxon>Eukaryota</taxon>
        <taxon>Viridiplantae</taxon>
        <taxon>Streptophyta</taxon>
        <taxon>Embryophyta</taxon>
        <taxon>Tracheophyta</taxon>
        <taxon>Spermatophyta</taxon>
        <taxon>Magnoliopsida</taxon>
        <taxon>eudicotyledons</taxon>
        <taxon>Gunneridae</taxon>
        <taxon>Pentapetalae</taxon>
        <taxon>rosids</taxon>
        <taxon>malvids</taxon>
        <taxon>Malvales</taxon>
        <taxon>Malvaceae</taxon>
        <taxon>Malvoideae</taxon>
        <taxon>Gossypium</taxon>
    </lineage>
</organism>
<evidence type="ECO:0000313" key="3">
    <source>
        <dbReference type="EMBL" id="KAA3479842.1"/>
    </source>
</evidence>
<keyword evidence="3" id="KW-0808">Transferase</keyword>
<dbReference type="InterPro" id="IPR000477">
    <property type="entry name" value="RT_dom"/>
</dbReference>
<dbReference type="PANTHER" id="PTHR32108">
    <property type="entry name" value="DNA-DIRECTED RNA POLYMERASE SUBUNIT ALPHA"/>
    <property type="match status" value="1"/>
</dbReference>
<dbReference type="Proteomes" id="UP000325315">
    <property type="component" value="Unassembled WGS sequence"/>
</dbReference>
<dbReference type="Gene3D" id="3.10.10.10">
    <property type="entry name" value="HIV Type 1 Reverse Transcriptase, subunit A, domain 1"/>
    <property type="match status" value="1"/>
</dbReference>
<evidence type="ECO:0000259" key="2">
    <source>
        <dbReference type="Pfam" id="PF00078"/>
    </source>
</evidence>
<dbReference type="Gene3D" id="3.30.70.270">
    <property type="match status" value="2"/>
</dbReference>
<evidence type="ECO:0000256" key="1">
    <source>
        <dbReference type="SAM" id="MobiDB-lite"/>
    </source>
</evidence>
<feature type="domain" description="Reverse transcriptase" evidence="2">
    <location>
        <begin position="799"/>
        <end position="867"/>
    </location>
</feature>
<dbReference type="InterPro" id="IPR043128">
    <property type="entry name" value="Rev_trsase/Diguanyl_cyclase"/>
</dbReference>
<dbReference type="AlphaFoldDB" id="A0A5B6WG75"/>
<dbReference type="CDD" id="cd01647">
    <property type="entry name" value="RT_LTR"/>
    <property type="match status" value="1"/>
</dbReference>
<dbReference type="SUPFAM" id="SSF56672">
    <property type="entry name" value="DNA/RNA polymerases"/>
    <property type="match status" value="1"/>
</dbReference>
<dbReference type="OrthoDB" id="1736143at2759"/>
<dbReference type="PANTHER" id="PTHR32108:SF5">
    <property type="entry name" value="DYNACTIN SUBUNIT 1-LIKE"/>
    <property type="match status" value="1"/>
</dbReference>
<accession>A0A5B6WG75</accession>
<gene>
    <name evidence="3" type="ORF">EPI10_020323</name>
</gene>
<comment type="caution">
    <text evidence="3">The sequence shown here is derived from an EMBL/GenBank/DDBJ whole genome shotgun (WGS) entry which is preliminary data.</text>
</comment>
<dbReference type="EMBL" id="SMMG02000003">
    <property type="protein sequence ID" value="KAA3479842.1"/>
    <property type="molecule type" value="Genomic_DNA"/>
</dbReference>
<dbReference type="Pfam" id="PF00078">
    <property type="entry name" value="RVT_1"/>
    <property type="match status" value="1"/>
</dbReference>
<keyword evidence="3" id="KW-0695">RNA-directed DNA polymerase</keyword>
<keyword evidence="3" id="KW-0548">Nucleotidyltransferase</keyword>
<evidence type="ECO:0000313" key="4">
    <source>
        <dbReference type="Proteomes" id="UP000325315"/>
    </source>
</evidence>
<reference evidence="4" key="1">
    <citation type="journal article" date="2019" name="Plant Biotechnol. J.">
        <title>Genome sequencing of the Australian wild diploid species Gossypium australe highlights disease resistance and delayed gland morphogenesis.</title>
        <authorList>
            <person name="Cai Y."/>
            <person name="Cai X."/>
            <person name="Wang Q."/>
            <person name="Wang P."/>
            <person name="Zhang Y."/>
            <person name="Cai C."/>
            <person name="Xu Y."/>
            <person name="Wang K."/>
            <person name="Zhou Z."/>
            <person name="Wang C."/>
            <person name="Geng S."/>
            <person name="Li B."/>
            <person name="Dong Q."/>
            <person name="Hou Y."/>
            <person name="Wang H."/>
            <person name="Ai P."/>
            <person name="Liu Z."/>
            <person name="Yi F."/>
            <person name="Sun M."/>
            <person name="An G."/>
            <person name="Cheng J."/>
            <person name="Zhang Y."/>
            <person name="Shi Q."/>
            <person name="Xie Y."/>
            <person name="Shi X."/>
            <person name="Chang Y."/>
            <person name="Huang F."/>
            <person name="Chen Y."/>
            <person name="Hong S."/>
            <person name="Mi L."/>
            <person name="Sun Q."/>
            <person name="Zhang L."/>
            <person name="Zhou B."/>
            <person name="Peng R."/>
            <person name="Zhang X."/>
            <person name="Liu F."/>
        </authorList>
    </citation>
    <scope>NUCLEOTIDE SEQUENCE [LARGE SCALE GENOMIC DNA]</scope>
    <source>
        <strain evidence="4">cv. PA1801</strain>
    </source>
</reference>
<dbReference type="InterPro" id="IPR043502">
    <property type="entry name" value="DNA/RNA_pol_sf"/>
</dbReference>
<dbReference type="GO" id="GO:0003964">
    <property type="term" value="F:RNA-directed DNA polymerase activity"/>
    <property type="evidence" value="ECO:0007669"/>
    <property type="project" value="UniProtKB-KW"/>
</dbReference>
<proteinExistence type="predicted"/>
<name>A0A5B6WG75_9ROSI</name>
<protein>
    <submittedName>
        <fullName evidence="3">RNA-directed DNA polymerase (Reverse transcriptase), Ribonuclease H-like protein</fullName>
    </submittedName>
</protein>
<keyword evidence="4" id="KW-1185">Reference proteome</keyword>
<sequence>MSGEMIEIVIRCGKIKAGESTRRLAPKKRKNEEPNMKQNTEKLPFTPIPMTYRELYKSLFDAHVVAPFYFELLQLPYPKWYDTNAHCEYHTRIVGHSIENCTSFKRLVKRLIKVGVVKFDDALVRTPLREVWKEKRERGLVLQELGSKSRDARNYYEFHNKKDHEIQRCSEFRALVQGLMDNKELEFFGSTEGDDVCTTEGGSVEKFFEVNHPVVIITRSRIDEAGARVAPRLNVTCSGKEGPVSMSNTKVEPEKRKSLMIEQGEERMKPLVNELVTENEAKEFLKFLKHSEYSVMEHLHKQPTRILVLALLLNSEVHRSALMKVLNETYVADDISVNKLDRIVSNISADNFISFSDDEISLGGMISTKALHITTRCKGYTLPGVLIDNGSALNVLSLSTLNRLPIDSSHMKTCQNIVRAFDGTERKVMRRIEIPLLIGPNTYEVDFLMMDIKPSYNGLLGRPWMHSAGAVPSSLHQKLKLVTEGWLITINVDEDIIASTTSDAPYIENNTEAIECSFRSLEPGNTNEEMVEDMIKTLSINTVFEEGQKEGNLVGICPYEPGSVLNNWTAEKIPVVFRTNTESPDIDVMSNAAMDPKLLCERDMCLKRSQNFTDNEDCSLSPDLLRMVEREEKLILPYKETIENVILEKEKEVKIDTCINEETRQDLIKLMLEFKDVFAWSYQDIPGLSTDIAMHRIRIKEECKPVQQKLRRMRLDVAVKIREEVKKQFDAGFLQVVNYSECVANVVPVPKKDGKEWMCVDYRDLNKASLKDNFPLPHIDTLVDNTTGDAIQVKKCGNQRAMVTLFHDMMHKEIEVYVDDMIAKSRMEKEHTQVLNKLFLRLRKFQLNLNPTKCPFGARSGKLLGFMVSEKGIEVDPDKVKDVQELPSSRTQKEVRGFLGRLNYTARFISQLTEKCDPIFRLLKKHNPSIWDDEC</sequence>
<dbReference type="CDD" id="cd00303">
    <property type="entry name" value="retropepsin_like"/>
    <property type="match status" value="1"/>
</dbReference>
<dbReference type="InterPro" id="IPR021109">
    <property type="entry name" value="Peptidase_aspartic_dom_sf"/>
</dbReference>
<dbReference type="Gene3D" id="2.40.70.10">
    <property type="entry name" value="Acid Proteases"/>
    <property type="match status" value="1"/>
</dbReference>